<evidence type="ECO:0000313" key="2">
    <source>
        <dbReference type="Proteomes" id="UP000695022"/>
    </source>
</evidence>
<evidence type="ECO:0000313" key="3">
    <source>
        <dbReference type="RefSeq" id="XP_014663176.1"/>
    </source>
</evidence>
<dbReference type="RefSeq" id="XP_014663176.1">
    <property type="nucleotide sequence ID" value="XM_014807690.1"/>
</dbReference>
<keyword evidence="2" id="KW-1185">Reference proteome</keyword>
<sequence length="260" mass="28168">MLDAAIEKLRNETGCPCAEIEQGKSGRELCIKGHRKGYVLAIAIVPSIIRKIDGENGDTMNSSLEINDTTAASSDTQSMENYVDDKLMQLEHQIVIFADHLRMEGWAFGLCGEDIVIVLSVDDAQLHTSVGQRSRRLLSKAKIDDVFKLTKRYFQEKKYALGLLITVEKYREILTGKYVSPQESEETNITMGLYIGLMSIVVMIAVIICVVCIKSIGEKFKPKRRGLETAASGMSAAATPAMMWAGAGGAGGGGGGGSQL</sequence>
<reference evidence="3" key="1">
    <citation type="submission" date="2025-08" db="UniProtKB">
        <authorList>
            <consortium name="RefSeq"/>
        </authorList>
    </citation>
    <scope>IDENTIFICATION</scope>
</reference>
<dbReference type="PANTHER" id="PTHR33748">
    <property type="entry name" value="PROTEIN CBG04600"/>
    <property type="match status" value="1"/>
</dbReference>
<organism evidence="2 3">
    <name type="scientific">Priapulus caudatus</name>
    <name type="common">Priapulid worm</name>
    <dbReference type="NCBI Taxonomy" id="37621"/>
    <lineage>
        <taxon>Eukaryota</taxon>
        <taxon>Metazoa</taxon>
        <taxon>Ecdysozoa</taxon>
        <taxon>Scalidophora</taxon>
        <taxon>Priapulida</taxon>
        <taxon>Priapulimorpha</taxon>
        <taxon>Priapulimorphida</taxon>
        <taxon>Priapulidae</taxon>
        <taxon>Priapulus</taxon>
    </lineage>
</organism>
<protein>
    <submittedName>
        <fullName evidence="3">Uncharacterized protein LOC106805919</fullName>
    </submittedName>
</protein>
<dbReference type="Proteomes" id="UP000695022">
    <property type="component" value="Unplaced"/>
</dbReference>
<keyword evidence="1" id="KW-1133">Transmembrane helix</keyword>
<accession>A0ABM1DTA5</accession>
<dbReference type="Gene3D" id="3.10.310.50">
    <property type="match status" value="1"/>
</dbReference>
<keyword evidence="1" id="KW-0812">Transmembrane</keyword>
<name>A0ABM1DTA5_PRICU</name>
<gene>
    <name evidence="3" type="primary">LOC106805919</name>
</gene>
<dbReference type="GeneID" id="106805919"/>
<evidence type="ECO:0000256" key="1">
    <source>
        <dbReference type="SAM" id="Phobius"/>
    </source>
</evidence>
<dbReference type="PANTHER" id="PTHR33748:SF5">
    <property type="entry name" value="GROUND-LIKE DOMAIN-CONTAINING PROTEIN"/>
    <property type="match status" value="1"/>
</dbReference>
<keyword evidence="1" id="KW-0472">Membrane</keyword>
<proteinExistence type="predicted"/>
<feature type="transmembrane region" description="Helical" evidence="1">
    <location>
        <begin position="191"/>
        <end position="216"/>
    </location>
</feature>